<comment type="similarity">
    <text evidence="4">Belongs to the N(4)/N(6)-methyltransferase family.</text>
</comment>
<comment type="caution">
    <text evidence="6">The sequence shown here is derived from an EMBL/GenBank/DDBJ whole genome shotgun (WGS) entry which is preliminary data.</text>
</comment>
<keyword evidence="1 6" id="KW-0489">Methyltransferase</keyword>
<feature type="domain" description="DNA methylase N-4/N-6" evidence="5">
    <location>
        <begin position="68"/>
        <end position="268"/>
    </location>
</feature>
<dbReference type="RefSeq" id="WP_238277228.1">
    <property type="nucleotide sequence ID" value="NZ_BPQR01000056.1"/>
</dbReference>
<dbReference type="Pfam" id="PF01555">
    <property type="entry name" value="N6_N4_Mtase"/>
    <property type="match status" value="1"/>
</dbReference>
<comment type="catalytic activity">
    <reaction evidence="3">
        <text>a 2'-deoxyadenosine in DNA + S-adenosyl-L-methionine = an N(6)-methyl-2'-deoxyadenosine in DNA + S-adenosyl-L-homocysteine + H(+)</text>
        <dbReference type="Rhea" id="RHEA:15197"/>
        <dbReference type="Rhea" id="RHEA-COMP:12418"/>
        <dbReference type="Rhea" id="RHEA-COMP:12419"/>
        <dbReference type="ChEBI" id="CHEBI:15378"/>
        <dbReference type="ChEBI" id="CHEBI:57856"/>
        <dbReference type="ChEBI" id="CHEBI:59789"/>
        <dbReference type="ChEBI" id="CHEBI:90615"/>
        <dbReference type="ChEBI" id="CHEBI:90616"/>
        <dbReference type="EC" id="2.1.1.72"/>
    </reaction>
</comment>
<dbReference type="PRINTS" id="PR00508">
    <property type="entry name" value="S21N4MTFRASE"/>
</dbReference>
<organism evidence="6 7">
    <name type="scientific">Methylobacterium jeotgali</name>
    <dbReference type="NCBI Taxonomy" id="381630"/>
    <lineage>
        <taxon>Bacteria</taxon>
        <taxon>Pseudomonadati</taxon>
        <taxon>Pseudomonadota</taxon>
        <taxon>Alphaproteobacteria</taxon>
        <taxon>Hyphomicrobiales</taxon>
        <taxon>Methylobacteriaceae</taxon>
        <taxon>Methylobacterium</taxon>
    </lineage>
</organism>
<evidence type="ECO:0000313" key="7">
    <source>
        <dbReference type="Proteomes" id="UP001055102"/>
    </source>
</evidence>
<dbReference type="InterPro" id="IPR029063">
    <property type="entry name" value="SAM-dependent_MTases_sf"/>
</dbReference>
<evidence type="ECO:0000256" key="2">
    <source>
        <dbReference type="ARBA" id="ARBA00022679"/>
    </source>
</evidence>
<proteinExistence type="inferred from homology"/>
<sequence length="281" mass="30370">MPEHHSAAAMVPPIGVVAPGAPLSPVSSDRHGALLSGFREVVRIGSATLVRADSMEVLEALEPGSIGAVLCDPPYSSGGLHAGERARAPSQKYQGSEHRHLYAEFAGDCRDQRSFLAWSAMWMARARHAVVPGGICAAFTDWRQLPISTDAIQVAGWTWRGIVPWDKTECVRPIVGRYRNQAEFLVWGTNGHRPLAGKVAPGAYRQAVPKTKLHMTAKPVELMERLLSIVDGPVLDPFMGSAPIGVACANLGLPYIGVEFSAHYFDVACRRLEAHHAQRAA</sequence>
<dbReference type="EC" id="2.1.1.-" evidence="4"/>
<gene>
    <name evidence="6" type="primary">dpnA</name>
    <name evidence="6" type="ORF">AOPFMNJM_3185</name>
</gene>
<evidence type="ECO:0000256" key="4">
    <source>
        <dbReference type="RuleBase" id="RU362026"/>
    </source>
</evidence>
<dbReference type="SUPFAM" id="SSF53335">
    <property type="entry name" value="S-adenosyl-L-methionine-dependent methyltransferases"/>
    <property type="match status" value="1"/>
</dbReference>
<dbReference type="EMBL" id="BPQR01000056">
    <property type="protein sequence ID" value="GJE07853.1"/>
    <property type="molecule type" value="Genomic_DNA"/>
</dbReference>
<dbReference type="GO" id="GO:0008168">
    <property type="term" value="F:methyltransferase activity"/>
    <property type="evidence" value="ECO:0007669"/>
    <property type="project" value="UniProtKB-KW"/>
</dbReference>
<dbReference type="GO" id="GO:0032259">
    <property type="term" value="P:methylation"/>
    <property type="evidence" value="ECO:0007669"/>
    <property type="project" value="UniProtKB-KW"/>
</dbReference>
<dbReference type="Gene3D" id="3.40.50.150">
    <property type="entry name" value="Vaccinia Virus protein VP39"/>
    <property type="match status" value="1"/>
</dbReference>
<evidence type="ECO:0000256" key="3">
    <source>
        <dbReference type="ARBA" id="ARBA00047942"/>
    </source>
</evidence>
<name>A0ABQ4T117_9HYPH</name>
<evidence type="ECO:0000259" key="5">
    <source>
        <dbReference type="Pfam" id="PF01555"/>
    </source>
</evidence>
<reference evidence="6" key="2">
    <citation type="submission" date="2021-08" db="EMBL/GenBank/DDBJ databases">
        <authorList>
            <person name="Tani A."/>
            <person name="Ola A."/>
            <person name="Ogura Y."/>
            <person name="Katsura K."/>
            <person name="Hayashi T."/>
        </authorList>
    </citation>
    <scope>NUCLEOTIDE SEQUENCE</scope>
    <source>
        <strain evidence="6">LMG 23639</strain>
    </source>
</reference>
<dbReference type="Proteomes" id="UP001055102">
    <property type="component" value="Unassembled WGS sequence"/>
</dbReference>
<dbReference type="InterPro" id="IPR001091">
    <property type="entry name" value="RM_Methyltransferase"/>
</dbReference>
<protein>
    <recommendedName>
        <fullName evidence="4">Methyltransferase</fullName>
        <ecNumber evidence="4">2.1.1.-</ecNumber>
    </recommendedName>
</protein>
<evidence type="ECO:0000313" key="6">
    <source>
        <dbReference type="EMBL" id="GJE07853.1"/>
    </source>
</evidence>
<keyword evidence="2" id="KW-0808">Transferase</keyword>
<evidence type="ECO:0000256" key="1">
    <source>
        <dbReference type="ARBA" id="ARBA00022603"/>
    </source>
</evidence>
<keyword evidence="7" id="KW-1185">Reference proteome</keyword>
<accession>A0ABQ4T117</accession>
<dbReference type="InterPro" id="IPR002941">
    <property type="entry name" value="DNA_methylase_N4/N6"/>
</dbReference>
<reference evidence="6" key="1">
    <citation type="journal article" date="2021" name="Front. Microbiol.">
        <title>Comprehensive Comparative Genomics and Phenotyping of Methylobacterium Species.</title>
        <authorList>
            <person name="Alessa O."/>
            <person name="Ogura Y."/>
            <person name="Fujitani Y."/>
            <person name="Takami H."/>
            <person name="Hayashi T."/>
            <person name="Sahin N."/>
            <person name="Tani A."/>
        </authorList>
    </citation>
    <scope>NUCLEOTIDE SEQUENCE</scope>
    <source>
        <strain evidence="6">LMG 23639</strain>
    </source>
</reference>